<proteinExistence type="predicted"/>
<protein>
    <submittedName>
        <fullName evidence="1">Uncharacterized protein</fullName>
    </submittedName>
</protein>
<organism evidence="1">
    <name type="scientific">Rhizophora mucronata</name>
    <name type="common">Asiatic mangrove</name>
    <dbReference type="NCBI Taxonomy" id="61149"/>
    <lineage>
        <taxon>Eukaryota</taxon>
        <taxon>Viridiplantae</taxon>
        <taxon>Streptophyta</taxon>
        <taxon>Embryophyta</taxon>
        <taxon>Tracheophyta</taxon>
        <taxon>Spermatophyta</taxon>
        <taxon>Magnoliopsida</taxon>
        <taxon>eudicotyledons</taxon>
        <taxon>Gunneridae</taxon>
        <taxon>Pentapetalae</taxon>
        <taxon>rosids</taxon>
        <taxon>fabids</taxon>
        <taxon>Malpighiales</taxon>
        <taxon>Rhizophoraceae</taxon>
        <taxon>Rhizophora</taxon>
    </lineage>
</organism>
<accession>A0A2P2P7L8</accession>
<dbReference type="AlphaFoldDB" id="A0A2P2P7L8"/>
<name>A0A2P2P7L8_RHIMU</name>
<reference evidence="1" key="1">
    <citation type="submission" date="2018-02" db="EMBL/GenBank/DDBJ databases">
        <title>Rhizophora mucronata_Transcriptome.</title>
        <authorList>
            <person name="Meera S.P."/>
            <person name="Sreeshan A."/>
            <person name="Augustine A."/>
        </authorList>
    </citation>
    <scope>NUCLEOTIDE SEQUENCE</scope>
    <source>
        <tissue evidence="1">Leaf</tissue>
    </source>
</reference>
<dbReference type="EMBL" id="GGEC01070276">
    <property type="protein sequence ID" value="MBX50760.1"/>
    <property type="molecule type" value="Transcribed_RNA"/>
</dbReference>
<sequence length="25" mass="2834">MIKTINVTGSENFVLQNTKRRAIEA</sequence>
<evidence type="ECO:0000313" key="1">
    <source>
        <dbReference type="EMBL" id="MBX50760.1"/>
    </source>
</evidence>